<reference evidence="3 4" key="1">
    <citation type="submission" date="2020-03" db="EMBL/GenBank/DDBJ databases">
        <title>Vagococcus sp. nov., isolated from beetles.</title>
        <authorList>
            <person name="Hyun D.-W."/>
            <person name="Bae J.-W."/>
        </authorList>
    </citation>
    <scope>NUCLEOTIDE SEQUENCE [LARGE SCALE GENOMIC DNA]</scope>
    <source>
        <strain evidence="3 4">HDW17B</strain>
    </source>
</reference>
<evidence type="ECO:0000313" key="3">
    <source>
        <dbReference type="EMBL" id="QIL47835.1"/>
    </source>
</evidence>
<sequence length="310" mass="35898">MYIAIFIISSIVRKQLIPFIQGKKYEKIASTILIGCYILLQSLEIYLNYFGDEWLSVVSIVIILAFSILIYYVIHSISTSQELKLEVEKQKIELNYMNEYAKETTKQYNEIRKFRHDYINILSSLDYFIQLNDLEKLSAYYEKTIKPTQKYLSEGIFNFQELKNIEADDIKSIIAIKLLSAKEKEVEVQIEVPDIIPKILPVNSVVLIRMLGIILDNSIEEVADIKKGKIEVGLFDMENHYLFIIKNPIKKDILPLHQLEIQGYSTKGTNRGLGLSNLNELSNREKQLMLETEITSTAFIQKITLTKEVN</sequence>
<evidence type="ECO:0000259" key="2">
    <source>
        <dbReference type="Pfam" id="PF14501"/>
    </source>
</evidence>
<accession>A0A6G8ASD5</accession>
<gene>
    <name evidence="3" type="ORF">G7082_04385</name>
</gene>
<keyword evidence="1" id="KW-0812">Transmembrane</keyword>
<keyword evidence="1" id="KW-0472">Membrane</keyword>
<protein>
    <submittedName>
        <fullName evidence="3">GHKL domain-containing protein</fullName>
    </submittedName>
</protein>
<feature type="domain" description="Sensor histidine kinase NatK-like C-terminal" evidence="2">
    <location>
        <begin position="205"/>
        <end position="305"/>
    </location>
</feature>
<dbReference type="Proteomes" id="UP000501747">
    <property type="component" value="Chromosome"/>
</dbReference>
<proteinExistence type="predicted"/>
<dbReference type="Pfam" id="PF14501">
    <property type="entry name" value="HATPase_c_5"/>
    <property type="match status" value="1"/>
</dbReference>
<dbReference type="SUPFAM" id="SSF55874">
    <property type="entry name" value="ATPase domain of HSP90 chaperone/DNA topoisomerase II/histidine kinase"/>
    <property type="match status" value="1"/>
</dbReference>
<evidence type="ECO:0000313" key="4">
    <source>
        <dbReference type="Proteomes" id="UP000501747"/>
    </source>
</evidence>
<dbReference type="RefSeq" id="WP_166034005.1">
    <property type="nucleotide sequence ID" value="NZ_CP049887.1"/>
</dbReference>
<evidence type="ECO:0000256" key="1">
    <source>
        <dbReference type="SAM" id="Phobius"/>
    </source>
</evidence>
<dbReference type="PANTHER" id="PTHR40448:SF1">
    <property type="entry name" value="TWO-COMPONENT SENSOR HISTIDINE KINASE"/>
    <property type="match status" value="1"/>
</dbReference>
<dbReference type="Gene3D" id="3.30.565.10">
    <property type="entry name" value="Histidine kinase-like ATPase, C-terminal domain"/>
    <property type="match status" value="1"/>
</dbReference>
<dbReference type="GO" id="GO:0042802">
    <property type="term" value="F:identical protein binding"/>
    <property type="evidence" value="ECO:0007669"/>
    <property type="project" value="TreeGrafter"/>
</dbReference>
<dbReference type="PANTHER" id="PTHR40448">
    <property type="entry name" value="TWO-COMPONENT SENSOR HISTIDINE KINASE"/>
    <property type="match status" value="1"/>
</dbReference>
<keyword evidence="4" id="KW-1185">Reference proteome</keyword>
<dbReference type="EMBL" id="CP049887">
    <property type="protein sequence ID" value="QIL47835.1"/>
    <property type="molecule type" value="Genomic_DNA"/>
</dbReference>
<organism evidence="3 4">
    <name type="scientific">Vagococcus hydrophili</name>
    <dbReference type="NCBI Taxonomy" id="2714947"/>
    <lineage>
        <taxon>Bacteria</taxon>
        <taxon>Bacillati</taxon>
        <taxon>Bacillota</taxon>
        <taxon>Bacilli</taxon>
        <taxon>Lactobacillales</taxon>
        <taxon>Enterococcaceae</taxon>
        <taxon>Vagococcus</taxon>
    </lineage>
</organism>
<feature type="transmembrane region" description="Helical" evidence="1">
    <location>
        <begin position="28"/>
        <end position="48"/>
    </location>
</feature>
<dbReference type="InterPro" id="IPR036890">
    <property type="entry name" value="HATPase_C_sf"/>
</dbReference>
<keyword evidence="1" id="KW-1133">Transmembrane helix</keyword>
<feature type="transmembrane region" description="Helical" evidence="1">
    <location>
        <begin position="54"/>
        <end position="74"/>
    </location>
</feature>
<name>A0A6G8ASD5_9ENTE</name>
<dbReference type="AlphaFoldDB" id="A0A6G8ASD5"/>
<dbReference type="KEGG" id="vhy:G7082_04385"/>
<dbReference type="InterPro" id="IPR032834">
    <property type="entry name" value="NatK-like_C"/>
</dbReference>